<sequence length="296" mass="33826">MFPAAPTSRRSDAIIDFAITQDKIGWTCEVIDEGTSDHFPVIFSAPFTLSEKVYLLIGTRRGLNVWKFARPFFHSYTPPFRGLTIDNEVERDTQKICDQLGNYFEQHFSPPIPDYVNKTHEHSLIVYESIAYLPNMPLNMISYAQVYKNWKKFSPKKSLDSSKTSAYLLKKLPVEYMNVFTVLFNKCASKGNVFEESAPQGSVLSATLFRLHIHFLPKTLARFCSHLFADDLALIIKGSIEKKFTQNIEDIEQQASIAMKLLENFSKNLILPLSRSLLHAMPMLGNDTSQESKSYF</sequence>
<comment type="caution">
    <text evidence="1">The sequence shown here is derived from an EMBL/GenBank/DDBJ whole genome shotgun (WGS) entry which is preliminary data.</text>
</comment>
<organism evidence="1 2">
    <name type="scientific">Rotaria sordida</name>
    <dbReference type="NCBI Taxonomy" id="392033"/>
    <lineage>
        <taxon>Eukaryota</taxon>
        <taxon>Metazoa</taxon>
        <taxon>Spiralia</taxon>
        <taxon>Gnathifera</taxon>
        <taxon>Rotifera</taxon>
        <taxon>Eurotatoria</taxon>
        <taxon>Bdelloidea</taxon>
        <taxon>Philodinida</taxon>
        <taxon>Philodinidae</taxon>
        <taxon>Rotaria</taxon>
    </lineage>
</organism>
<reference evidence="1" key="1">
    <citation type="submission" date="2021-02" db="EMBL/GenBank/DDBJ databases">
        <authorList>
            <person name="Nowell W R."/>
        </authorList>
    </citation>
    <scope>NUCLEOTIDE SEQUENCE</scope>
</reference>
<name>A0A815ICC6_9BILA</name>
<evidence type="ECO:0000313" key="1">
    <source>
        <dbReference type="EMBL" id="CAF1363555.1"/>
    </source>
</evidence>
<proteinExistence type="predicted"/>
<gene>
    <name evidence="1" type="ORF">SEV965_LOCUS29506</name>
</gene>
<dbReference type="Proteomes" id="UP000663889">
    <property type="component" value="Unassembled WGS sequence"/>
</dbReference>
<dbReference type="EMBL" id="CAJNOU010002987">
    <property type="protein sequence ID" value="CAF1363555.1"/>
    <property type="molecule type" value="Genomic_DNA"/>
</dbReference>
<protein>
    <recommendedName>
        <fullName evidence="3">Reverse transcriptase domain-containing protein</fullName>
    </recommendedName>
</protein>
<evidence type="ECO:0008006" key="3">
    <source>
        <dbReference type="Google" id="ProtNLM"/>
    </source>
</evidence>
<accession>A0A815ICC6</accession>
<dbReference type="AlphaFoldDB" id="A0A815ICC6"/>
<evidence type="ECO:0000313" key="2">
    <source>
        <dbReference type="Proteomes" id="UP000663889"/>
    </source>
</evidence>